<dbReference type="AlphaFoldDB" id="A0AAD6VUX4"/>
<evidence type="ECO:0000313" key="1">
    <source>
        <dbReference type="EMBL" id="KAJ7220578.1"/>
    </source>
</evidence>
<proteinExistence type="predicted"/>
<comment type="caution">
    <text evidence="1">The sequence shown here is derived from an EMBL/GenBank/DDBJ whole genome shotgun (WGS) entry which is preliminary data.</text>
</comment>
<keyword evidence="2" id="KW-1185">Reference proteome</keyword>
<sequence>MANKAFQEVTWRLEVSGRCYPLESPLARTLRCHGNFLTSGCHWHGTQGGSSPEKTPLRPYFFFPAFWLNLPTTTLKVPELRLQTGRQKHTLPEPHLNSAALLRCRKDTVISLAKYSHPLGAYPGALIWDAPDQVLELKESVRAILDQVQATY</sequence>
<organism evidence="1 2">
    <name type="scientific">Mycena pura</name>
    <dbReference type="NCBI Taxonomy" id="153505"/>
    <lineage>
        <taxon>Eukaryota</taxon>
        <taxon>Fungi</taxon>
        <taxon>Dikarya</taxon>
        <taxon>Basidiomycota</taxon>
        <taxon>Agaricomycotina</taxon>
        <taxon>Agaricomycetes</taxon>
        <taxon>Agaricomycetidae</taxon>
        <taxon>Agaricales</taxon>
        <taxon>Marasmiineae</taxon>
        <taxon>Mycenaceae</taxon>
        <taxon>Mycena</taxon>
    </lineage>
</organism>
<name>A0AAD6VUX4_9AGAR</name>
<gene>
    <name evidence="1" type="ORF">GGX14DRAFT_388993</name>
</gene>
<reference evidence="1" key="1">
    <citation type="submission" date="2023-03" db="EMBL/GenBank/DDBJ databases">
        <title>Massive genome expansion in bonnet fungi (Mycena s.s.) driven by repeated elements and novel gene families across ecological guilds.</title>
        <authorList>
            <consortium name="Lawrence Berkeley National Laboratory"/>
            <person name="Harder C.B."/>
            <person name="Miyauchi S."/>
            <person name="Viragh M."/>
            <person name="Kuo A."/>
            <person name="Thoen E."/>
            <person name="Andreopoulos B."/>
            <person name="Lu D."/>
            <person name="Skrede I."/>
            <person name="Drula E."/>
            <person name="Henrissat B."/>
            <person name="Morin E."/>
            <person name="Kohler A."/>
            <person name="Barry K."/>
            <person name="LaButti K."/>
            <person name="Morin E."/>
            <person name="Salamov A."/>
            <person name="Lipzen A."/>
            <person name="Mereny Z."/>
            <person name="Hegedus B."/>
            <person name="Baldrian P."/>
            <person name="Stursova M."/>
            <person name="Weitz H."/>
            <person name="Taylor A."/>
            <person name="Grigoriev I.V."/>
            <person name="Nagy L.G."/>
            <person name="Martin F."/>
            <person name="Kauserud H."/>
        </authorList>
    </citation>
    <scope>NUCLEOTIDE SEQUENCE</scope>
    <source>
        <strain evidence="1">9144</strain>
    </source>
</reference>
<evidence type="ECO:0000313" key="2">
    <source>
        <dbReference type="Proteomes" id="UP001219525"/>
    </source>
</evidence>
<dbReference type="EMBL" id="JARJCW010000009">
    <property type="protein sequence ID" value="KAJ7220578.1"/>
    <property type="molecule type" value="Genomic_DNA"/>
</dbReference>
<accession>A0AAD6VUX4</accession>
<protein>
    <submittedName>
        <fullName evidence="1">Uncharacterized protein</fullName>
    </submittedName>
</protein>
<dbReference type="Proteomes" id="UP001219525">
    <property type="component" value="Unassembled WGS sequence"/>
</dbReference>